<proteinExistence type="predicted"/>
<sequence length="133" mass="15156">MKRFDDETSGSSYSRKKSMFGFAKFRRMGHGIIVDLRFTNFNRNAHKLTKTPTLYIKVDLWLQIGESFEASRSPAPPPMNLRRLSSDHCSAADRHQTSTRLSITARLPPDCCWTSTRLSSGHFPATDCRRTST</sequence>
<evidence type="ECO:0000313" key="1">
    <source>
        <dbReference type="EMBL" id="KAH0457771.1"/>
    </source>
</evidence>
<gene>
    <name evidence="1" type="ORF">IEQ34_013086</name>
</gene>
<comment type="caution">
    <text evidence="1">The sequence shown here is derived from an EMBL/GenBank/DDBJ whole genome shotgun (WGS) entry which is preliminary data.</text>
</comment>
<protein>
    <submittedName>
        <fullName evidence="1">Uncharacterized protein</fullName>
    </submittedName>
</protein>
<organism evidence="1 2">
    <name type="scientific">Dendrobium chrysotoxum</name>
    <name type="common">Orchid</name>
    <dbReference type="NCBI Taxonomy" id="161865"/>
    <lineage>
        <taxon>Eukaryota</taxon>
        <taxon>Viridiplantae</taxon>
        <taxon>Streptophyta</taxon>
        <taxon>Embryophyta</taxon>
        <taxon>Tracheophyta</taxon>
        <taxon>Spermatophyta</taxon>
        <taxon>Magnoliopsida</taxon>
        <taxon>Liliopsida</taxon>
        <taxon>Asparagales</taxon>
        <taxon>Orchidaceae</taxon>
        <taxon>Epidendroideae</taxon>
        <taxon>Malaxideae</taxon>
        <taxon>Dendrobiinae</taxon>
        <taxon>Dendrobium</taxon>
    </lineage>
</organism>
<dbReference type="Proteomes" id="UP000775213">
    <property type="component" value="Unassembled WGS sequence"/>
</dbReference>
<accession>A0AAV7GMH0</accession>
<dbReference type="AlphaFoldDB" id="A0AAV7GMH0"/>
<name>A0AAV7GMH0_DENCH</name>
<dbReference type="EMBL" id="JAGFBR010000012">
    <property type="protein sequence ID" value="KAH0457771.1"/>
    <property type="molecule type" value="Genomic_DNA"/>
</dbReference>
<evidence type="ECO:0000313" key="2">
    <source>
        <dbReference type="Proteomes" id="UP000775213"/>
    </source>
</evidence>
<reference evidence="1 2" key="1">
    <citation type="journal article" date="2021" name="Hortic Res">
        <title>Chromosome-scale assembly of the Dendrobium chrysotoxum genome enhances the understanding of orchid evolution.</title>
        <authorList>
            <person name="Zhang Y."/>
            <person name="Zhang G.Q."/>
            <person name="Zhang D."/>
            <person name="Liu X.D."/>
            <person name="Xu X.Y."/>
            <person name="Sun W.H."/>
            <person name="Yu X."/>
            <person name="Zhu X."/>
            <person name="Wang Z.W."/>
            <person name="Zhao X."/>
            <person name="Zhong W.Y."/>
            <person name="Chen H."/>
            <person name="Yin W.L."/>
            <person name="Huang T."/>
            <person name="Niu S.C."/>
            <person name="Liu Z.J."/>
        </authorList>
    </citation>
    <scope>NUCLEOTIDE SEQUENCE [LARGE SCALE GENOMIC DNA]</scope>
    <source>
        <strain evidence="1">Lindl</strain>
    </source>
</reference>
<keyword evidence="2" id="KW-1185">Reference proteome</keyword>